<dbReference type="RefSeq" id="WP_168871340.1">
    <property type="nucleotide sequence ID" value="NZ_JABAIA010000001.1"/>
</dbReference>
<evidence type="ECO:0000256" key="1">
    <source>
        <dbReference type="SAM" id="Phobius"/>
    </source>
</evidence>
<feature type="transmembrane region" description="Helical" evidence="1">
    <location>
        <begin position="33"/>
        <end position="53"/>
    </location>
</feature>
<organism evidence="2 3">
    <name type="scientific">Chitinophaga varians</name>
    <dbReference type="NCBI Taxonomy" id="2202339"/>
    <lineage>
        <taxon>Bacteria</taxon>
        <taxon>Pseudomonadati</taxon>
        <taxon>Bacteroidota</taxon>
        <taxon>Chitinophagia</taxon>
        <taxon>Chitinophagales</taxon>
        <taxon>Chitinophagaceae</taxon>
        <taxon>Chitinophaga</taxon>
    </lineage>
</organism>
<keyword evidence="1" id="KW-1133">Transmembrane helix</keyword>
<reference evidence="2 3" key="1">
    <citation type="submission" date="2020-04" db="EMBL/GenBank/DDBJ databases">
        <authorList>
            <person name="Yin C."/>
        </authorList>
    </citation>
    <scope>NUCLEOTIDE SEQUENCE [LARGE SCALE GENOMIC DNA]</scope>
    <source>
        <strain evidence="2 3">Ae27</strain>
    </source>
</reference>
<gene>
    <name evidence="2" type="ORF">HGH92_14160</name>
</gene>
<keyword evidence="1" id="KW-0812">Transmembrane</keyword>
<proteinExistence type="predicted"/>
<keyword evidence="1" id="KW-0472">Membrane</keyword>
<evidence type="ECO:0000313" key="2">
    <source>
        <dbReference type="EMBL" id="NLR65458.1"/>
    </source>
</evidence>
<name>A0A847RX44_9BACT</name>
<comment type="caution">
    <text evidence="2">The sequence shown here is derived from an EMBL/GenBank/DDBJ whole genome shotgun (WGS) entry which is preliminary data.</text>
</comment>
<evidence type="ECO:0000313" key="3">
    <source>
        <dbReference type="Proteomes" id="UP000570474"/>
    </source>
</evidence>
<dbReference type="AlphaFoldDB" id="A0A847RX44"/>
<sequence length="88" mass="9022">MKPFVQKLLWMLGVPLSIALVMALSGDEGILGAGLLLMFVVAAYFVVGVLLAVFSRPNAEAGKALVLAAGIIMLVGLSTCGLILAGVH</sequence>
<feature type="transmembrane region" description="Helical" evidence="1">
    <location>
        <begin position="65"/>
        <end position="87"/>
    </location>
</feature>
<keyword evidence="3" id="KW-1185">Reference proteome</keyword>
<accession>A0A847RX44</accession>
<protein>
    <submittedName>
        <fullName evidence="2">Uncharacterized protein</fullName>
    </submittedName>
</protein>
<dbReference type="Proteomes" id="UP000570474">
    <property type="component" value="Unassembled WGS sequence"/>
</dbReference>
<dbReference type="EMBL" id="JABAIA010000001">
    <property type="protein sequence ID" value="NLR65458.1"/>
    <property type="molecule type" value="Genomic_DNA"/>
</dbReference>